<gene>
    <name evidence="1" type="ORF">BZG36_03990</name>
</gene>
<proteinExistence type="predicted"/>
<reference evidence="1 2" key="1">
    <citation type="journal article" date="2017" name="Mycologia">
        <title>Bifiguratus adelaidae, gen. et sp. nov., a new member of Mucoromycotina in endophytic and soil-dwelling habitats.</title>
        <authorList>
            <person name="Torres-Cruz T.J."/>
            <person name="Billingsley Tobias T.L."/>
            <person name="Almatruk M."/>
            <person name="Hesse C."/>
            <person name="Kuske C.R."/>
            <person name="Desiro A."/>
            <person name="Benucci G.M."/>
            <person name="Bonito G."/>
            <person name="Stajich J.E."/>
            <person name="Dunlap C."/>
            <person name="Arnold A.E."/>
            <person name="Porras-Alfaro A."/>
        </authorList>
    </citation>
    <scope>NUCLEOTIDE SEQUENCE [LARGE SCALE GENOMIC DNA]</scope>
    <source>
        <strain evidence="1 2">AZ0501</strain>
    </source>
</reference>
<evidence type="ECO:0000313" key="1">
    <source>
        <dbReference type="EMBL" id="OZJ04533.1"/>
    </source>
</evidence>
<comment type="caution">
    <text evidence="1">The sequence shown here is derived from an EMBL/GenBank/DDBJ whole genome shotgun (WGS) entry which is preliminary data.</text>
</comment>
<name>A0A261Y1R6_9FUNG</name>
<evidence type="ECO:0000313" key="2">
    <source>
        <dbReference type="Proteomes" id="UP000242875"/>
    </source>
</evidence>
<keyword evidence="2" id="KW-1185">Reference proteome</keyword>
<protein>
    <submittedName>
        <fullName evidence="1">Uncharacterized protein</fullName>
    </submittedName>
</protein>
<organism evidence="1 2">
    <name type="scientific">Bifiguratus adelaidae</name>
    <dbReference type="NCBI Taxonomy" id="1938954"/>
    <lineage>
        <taxon>Eukaryota</taxon>
        <taxon>Fungi</taxon>
        <taxon>Fungi incertae sedis</taxon>
        <taxon>Mucoromycota</taxon>
        <taxon>Mucoromycotina</taxon>
        <taxon>Endogonomycetes</taxon>
        <taxon>Endogonales</taxon>
        <taxon>Endogonales incertae sedis</taxon>
        <taxon>Bifiguratus</taxon>
    </lineage>
</organism>
<dbReference type="AlphaFoldDB" id="A0A261Y1R6"/>
<accession>A0A261Y1R6</accession>
<dbReference type="Proteomes" id="UP000242875">
    <property type="component" value="Unassembled WGS sequence"/>
</dbReference>
<dbReference type="OrthoDB" id="2287593at2759"/>
<sequence length="257" mass="29134">MDSELWIQNSIQDRPLYPHKSVSVHQFSHLLTTHVLYDHVDVLLSHIAAKVSKQFRQMIHVESFGREGEGDGMDLDLLQGQLEGAIDGFIVDNLPSLAASRAPDLSELQLYTFILRFLSDTCPLTAPDVAVTSEKDVTVNVDCLRRHSKQILSTVHHHVRQHFIRALTLIEHSDLEPLFARTKLQVDSVIQWFNQDHPQLVVYADTRPTLFSSPEERVMYVDRVISDHGKADEWGDWESRGFAAENMVDTIAAMAAV</sequence>
<dbReference type="EMBL" id="MVBO01000037">
    <property type="protein sequence ID" value="OZJ04533.1"/>
    <property type="molecule type" value="Genomic_DNA"/>
</dbReference>